<dbReference type="RefSeq" id="XP_036674710.3">
    <property type="nucleotide sequence ID" value="XM_036818815.3"/>
</dbReference>
<dbReference type="Proteomes" id="UP001652628">
    <property type="component" value="Chromosome 3"/>
</dbReference>
<gene>
    <name evidence="2" type="primary">LOC108010924</name>
</gene>
<dbReference type="GO" id="GO:0019902">
    <property type="term" value="F:phosphatase binding"/>
    <property type="evidence" value="ECO:0007669"/>
    <property type="project" value="InterPro"/>
</dbReference>
<organism evidence="1 2">
    <name type="scientific">Drosophila suzukii</name>
    <name type="common">Spotted-wing drosophila fruit fly</name>
    <dbReference type="NCBI Taxonomy" id="28584"/>
    <lineage>
        <taxon>Eukaryota</taxon>
        <taxon>Metazoa</taxon>
        <taxon>Ecdysozoa</taxon>
        <taxon>Arthropoda</taxon>
        <taxon>Hexapoda</taxon>
        <taxon>Insecta</taxon>
        <taxon>Pterygota</taxon>
        <taxon>Neoptera</taxon>
        <taxon>Endopterygota</taxon>
        <taxon>Diptera</taxon>
        <taxon>Brachycera</taxon>
        <taxon>Muscomorpha</taxon>
        <taxon>Ephydroidea</taxon>
        <taxon>Drosophilidae</taxon>
        <taxon>Drosophila</taxon>
        <taxon>Sophophora</taxon>
    </lineage>
</organism>
<dbReference type="GeneID" id="108010924"/>
<dbReference type="InterPro" id="IPR026142">
    <property type="entry name" value="Pro_pase_1_reg_su_36"/>
</dbReference>
<accession>A0AB40AAC1</accession>
<proteinExistence type="predicted"/>
<keyword evidence="1" id="KW-1185">Reference proteome</keyword>
<dbReference type="PANTHER" id="PTHR21055:SF3">
    <property type="entry name" value="PROTEIN PHOSPHATASE 1 REGULATORY SUBUNIT 36"/>
    <property type="match status" value="1"/>
</dbReference>
<protein>
    <submittedName>
        <fullName evidence="2">Protein phosphatase 1 regulatory subunit 36</fullName>
    </submittedName>
</protein>
<dbReference type="Pfam" id="PF14895">
    <property type="entry name" value="PPPI_inhib"/>
    <property type="match status" value="1"/>
</dbReference>
<name>A0AB40AAC1_DROSZ</name>
<sequence>MKRVHVDNYTPKYYSGKWSWNAEKDCLEFEPHNDLEDARERYITTNGYKFLRTIDQEEELIFRQAYVRDSGTYDFDTLVINDIRDLVLFLMPSEFLTYRFVEFIHRPAVHRLIHALIIYFEYFLRMVEFVLIRRDELADQIQSDQTIEMKKIFSIYLSQYRLLVARNYSVILKGEGDMANYYHLKEIVNISDTSRDRIFHEQFLAVTTQIVWICMHRRAYNVIEMEMNRLFRSDHFVMTRPEYLSFTPAERSLLYGRNNKIVNYRTQISPLIQELEHVAEEDMPILWIGERKYRGTDVRIAEMELEYIVPGPQLHLIDVAHGILGHPKDLYNTILDLDWPTVRYSNFSLGYDPYHIVRQPHLDIPRIDALKVRKMSEHYEHFYKVYRIYEPHSLQILNKWLKRDKLVQFYRSGGLLLTNVVSRCEKELAEKVPPTRVDQVISNYFKVKSRLRKGSPYETDNISITSSRIGGFNSPRQKKITSQEYYFE</sequence>
<dbReference type="PANTHER" id="PTHR21055">
    <property type="entry name" value="PROTEIN PHOSPHATASE 1 REGULATORY SUBUNIT 36"/>
    <property type="match status" value="1"/>
</dbReference>
<evidence type="ECO:0000313" key="2">
    <source>
        <dbReference type="RefSeq" id="XP_036674710.3"/>
    </source>
</evidence>
<dbReference type="AlphaFoldDB" id="A0AB40AAC1"/>
<reference evidence="2" key="1">
    <citation type="submission" date="2025-08" db="UniProtKB">
        <authorList>
            <consortium name="RefSeq"/>
        </authorList>
    </citation>
    <scope>IDENTIFICATION</scope>
</reference>
<evidence type="ECO:0000313" key="1">
    <source>
        <dbReference type="Proteomes" id="UP001652628"/>
    </source>
</evidence>